<evidence type="ECO:0000313" key="2">
    <source>
        <dbReference type="Proteomes" id="UP001732700"/>
    </source>
</evidence>
<dbReference type="EnsemblPlants" id="AVESA.00010b.r2.1DG0120600.1">
    <property type="protein sequence ID" value="AVESA.00010b.r2.1DG0120600.1.CDS"/>
    <property type="gene ID" value="AVESA.00010b.r2.1DG0120600"/>
</dbReference>
<proteinExistence type="predicted"/>
<reference evidence="1" key="2">
    <citation type="submission" date="2025-09" db="UniProtKB">
        <authorList>
            <consortium name="EnsemblPlants"/>
        </authorList>
    </citation>
    <scope>IDENTIFICATION</scope>
</reference>
<protein>
    <submittedName>
        <fullName evidence="1">Uncharacterized protein</fullName>
    </submittedName>
</protein>
<name>A0ACD5TSS2_AVESA</name>
<keyword evidence="2" id="KW-1185">Reference proteome</keyword>
<accession>A0ACD5TSS2</accession>
<evidence type="ECO:0000313" key="1">
    <source>
        <dbReference type="EnsemblPlants" id="AVESA.00010b.r2.1DG0120600.1.CDS"/>
    </source>
</evidence>
<dbReference type="Proteomes" id="UP001732700">
    <property type="component" value="Chromosome 1D"/>
</dbReference>
<organism evidence="1 2">
    <name type="scientific">Avena sativa</name>
    <name type="common">Oat</name>
    <dbReference type="NCBI Taxonomy" id="4498"/>
    <lineage>
        <taxon>Eukaryota</taxon>
        <taxon>Viridiplantae</taxon>
        <taxon>Streptophyta</taxon>
        <taxon>Embryophyta</taxon>
        <taxon>Tracheophyta</taxon>
        <taxon>Spermatophyta</taxon>
        <taxon>Magnoliopsida</taxon>
        <taxon>Liliopsida</taxon>
        <taxon>Poales</taxon>
        <taxon>Poaceae</taxon>
        <taxon>BOP clade</taxon>
        <taxon>Pooideae</taxon>
        <taxon>Poodae</taxon>
        <taxon>Poeae</taxon>
        <taxon>Poeae Chloroplast Group 1 (Aveneae type)</taxon>
        <taxon>Aveninae</taxon>
        <taxon>Avena</taxon>
    </lineage>
</organism>
<sequence>MQSKESDHISTSQNFILAKGLDTYSDSGSEVVSSAMEKIKVSLTNIASAIPSAEDCEDFQVLVRLEAPAAEGKLQRRASVDIVTVLDVGRSMGRQAAPLLKKTSRLDLLKRAMKFVITQLHDDDNLAIVAFNSKVLHEHTTGFFQIAGARMYAEKMVGELAAKGETALQPGLEHAVKILEERPGKANRPGFILLLTDGVDNSKTKWNEEHMNQVRRDILRKYPVHTFGFGVAHDPETLLFIAQESNGGTYSLVDEENLDKITDALAICLGGFPSVCAFDVDIRVSTNASNGNLTSIDSGFYESDTTKQAKGSGGFIKVGSLYAGEVMNFILHFHLLPDSSYTNLYSVDAKYKVTPGGSTYVYADYPSGYQTISRPTVVMDPKRPPLQVLEQILRFKVLDMVASLLQETDEFKAGLKNIEGSEKDRAAASTLLRSKWEDLKTKWTEEDEIIKSGGGHLDVRHGLEDEIGEMVTRIKEGNNGVAYICAWLSSNGVQRATTMGSSNDIATCLSLTPSMKAMLEESDYFQSAVPVELESSGEAAAAAAWPPTTQWHMPKPQQHMHMHMPMPQQAPAAVVVGTVPLAFETTGGSSWIMEQRLEAWSKVQRELLLMSQDTEDHQLAAVREAALEAVTRAMHHDVYLAVVRGASNNLRWSGCGAGELHKPAMPPPPTEDYCGEDDEDAAPMNFTTPQRFHM</sequence>
<reference evidence="1" key="1">
    <citation type="submission" date="2021-05" db="EMBL/GenBank/DDBJ databases">
        <authorList>
            <person name="Scholz U."/>
            <person name="Mascher M."/>
            <person name="Fiebig A."/>
        </authorList>
    </citation>
    <scope>NUCLEOTIDE SEQUENCE [LARGE SCALE GENOMIC DNA]</scope>
</reference>